<accession>A0ABN6SBL1</accession>
<organism evidence="1 2">
    <name type="scientific">Bombiscardovia nodaiensis</name>
    <dbReference type="NCBI Taxonomy" id="2932181"/>
    <lineage>
        <taxon>Bacteria</taxon>
        <taxon>Bacillati</taxon>
        <taxon>Actinomycetota</taxon>
        <taxon>Actinomycetes</taxon>
        <taxon>Bifidobacteriales</taxon>
        <taxon>Bifidobacteriaceae</taxon>
        <taxon>Bombiscardovia</taxon>
    </lineage>
</organism>
<dbReference type="EMBL" id="AP026798">
    <property type="protein sequence ID" value="BDR52205.1"/>
    <property type="molecule type" value="Genomic_DNA"/>
</dbReference>
<dbReference type="Proteomes" id="UP001321766">
    <property type="component" value="Chromosome"/>
</dbReference>
<evidence type="ECO:0000313" key="2">
    <source>
        <dbReference type="Proteomes" id="UP001321766"/>
    </source>
</evidence>
<gene>
    <name evidence="1" type="ORF">KIM372_01120</name>
</gene>
<reference evidence="1 2" key="1">
    <citation type="journal article" date="2023" name="Microbiol. Spectr.">
        <title>Symbiosis of Carpenter Bees with Uncharacterized Lactic Acid Bacteria Showing NAD Auxotrophy.</title>
        <authorList>
            <person name="Kawasaki S."/>
            <person name="Ozawa K."/>
            <person name="Mori T."/>
            <person name="Yamamoto A."/>
            <person name="Ito M."/>
            <person name="Ohkuma M."/>
            <person name="Sakamoto M."/>
            <person name="Matsutani M."/>
        </authorList>
    </citation>
    <scope>NUCLEOTIDE SEQUENCE [LARGE SCALE GENOMIC DNA]</scope>
    <source>
        <strain evidence="1 2">Kim37-2</strain>
    </source>
</reference>
<sequence length="92" mass="10563">MTQLQRVRVPPEAQAQYNYYKRTDLHLAQVMAQTLQRLDKGPLKEAGQKKTSKGMAHWIRIDLPGAQRKQYGIVWKEESDGTAVVSYIGYMP</sequence>
<protein>
    <submittedName>
        <fullName evidence="1">Uncharacterized protein</fullName>
    </submittedName>
</protein>
<name>A0ABN6SBL1_9BIFI</name>
<evidence type="ECO:0000313" key="1">
    <source>
        <dbReference type="EMBL" id="BDR52205.1"/>
    </source>
</evidence>
<proteinExistence type="predicted"/>
<keyword evidence="2" id="KW-1185">Reference proteome</keyword>